<accession>A0A5N6FIZ8</accession>
<proteinExistence type="predicted"/>
<name>A0A5N6FIZ8_PETAA</name>
<dbReference type="AlphaFoldDB" id="A0A5N6FIZ8"/>
<gene>
    <name evidence="1" type="ORF">BDV23DRAFT_155094</name>
</gene>
<dbReference type="Proteomes" id="UP000326877">
    <property type="component" value="Unassembled WGS sequence"/>
</dbReference>
<sequence>MNAGLRQSFMFVIIIHCLSICLSVCTLSIFASPPCGETIDPSLIRIKTALMEMLFVALKLDLGCRMQVSDEDRNLKGIG</sequence>
<accession>A0A5N7C928</accession>
<organism evidence="1">
    <name type="scientific">Petromyces alliaceus</name>
    <name type="common">Aspergillus alliaceus</name>
    <dbReference type="NCBI Taxonomy" id="209559"/>
    <lineage>
        <taxon>Eukaryota</taxon>
        <taxon>Fungi</taxon>
        <taxon>Dikarya</taxon>
        <taxon>Ascomycota</taxon>
        <taxon>Pezizomycotina</taxon>
        <taxon>Eurotiomycetes</taxon>
        <taxon>Eurotiomycetidae</taxon>
        <taxon>Eurotiales</taxon>
        <taxon>Aspergillaceae</taxon>
        <taxon>Aspergillus</taxon>
        <taxon>Aspergillus subgen. Circumdati</taxon>
    </lineage>
</organism>
<protein>
    <submittedName>
        <fullName evidence="1">Uncharacterized protein</fullName>
    </submittedName>
</protein>
<reference evidence="1" key="1">
    <citation type="submission" date="2019-04" db="EMBL/GenBank/DDBJ databases">
        <title>Friends and foes A comparative genomics studyof 23 Aspergillus species from section Flavi.</title>
        <authorList>
            <consortium name="DOE Joint Genome Institute"/>
            <person name="Kjaerbolling I."/>
            <person name="Vesth T."/>
            <person name="Frisvad J.C."/>
            <person name="Nybo J.L."/>
            <person name="Theobald S."/>
            <person name="Kildgaard S."/>
            <person name="Isbrandt T."/>
            <person name="Kuo A."/>
            <person name="Sato A."/>
            <person name="Lyhne E.K."/>
            <person name="Kogle M.E."/>
            <person name="Wiebenga A."/>
            <person name="Kun R.S."/>
            <person name="Lubbers R.J."/>
            <person name="Makela M.R."/>
            <person name="Barry K."/>
            <person name="Chovatia M."/>
            <person name="Clum A."/>
            <person name="Daum C."/>
            <person name="Haridas S."/>
            <person name="He G."/>
            <person name="LaButti K."/>
            <person name="Lipzen A."/>
            <person name="Mondo S."/>
            <person name="Riley R."/>
            <person name="Salamov A."/>
            <person name="Simmons B.A."/>
            <person name="Magnuson J.K."/>
            <person name="Henrissat B."/>
            <person name="Mortensen U.H."/>
            <person name="Larsen T.O."/>
            <person name="Devries R.P."/>
            <person name="Grigoriev I.V."/>
            <person name="Machida M."/>
            <person name="Baker S.E."/>
            <person name="Andersen M.R."/>
        </authorList>
    </citation>
    <scope>NUCLEOTIDE SEQUENCE [LARGE SCALE GENOMIC DNA]</scope>
    <source>
        <strain evidence="1">IBT 14317</strain>
    </source>
</reference>
<dbReference type="EMBL" id="ML735254">
    <property type="protein sequence ID" value="KAE8390479.1"/>
    <property type="molecule type" value="Genomic_DNA"/>
</dbReference>
<evidence type="ECO:0000313" key="1">
    <source>
        <dbReference type="EMBL" id="KAE8390479.1"/>
    </source>
</evidence>